<dbReference type="PANTHER" id="PTHR40469:SF2">
    <property type="entry name" value="GALACTOSE-BINDING DOMAIN-LIKE SUPERFAMILY PROTEIN"/>
    <property type="match status" value="1"/>
</dbReference>
<dbReference type="PANTHER" id="PTHR40469">
    <property type="entry name" value="SECRETED GLYCOSYL HYDROLASE"/>
    <property type="match status" value="1"/>
</dbReference>
<dbReference type="EMBL" id="BAAAGE010000003">
    <property type="protein sequence ID" value="GAA0725839.1"/>
    <property type="molecule type" value="Genomic_DNA"/>
</dbReference>
<dbReference type="InterPro" id="IPR026444">
    <property type="entry name" value="Secre_tail"/>
</dbReference>
<sequence length="970" mass="106265">MKNYTTLNLLVCLFILVNFVSGQTNIQSSSFIGGDLDDDRVYGTKFLKDGTIILAANISNTNFIGITPKFLNGANENSSGAIIRLSNDGRRVLSVTKIASYITDISIDSSERLYIAAYGNSQALILDKNASKILWSKKFDKRVHRIDVGNNGRFVVLTSNAPHDDKKVSGASIYSFDNQWGQVGKWGSVSQYTNDVCIDETSKTIIGIGFKNIRAADQSGSNPVDVSVYRGWSYNGNLKYTGYDWNGKRGNANWINRPRNNMADTRGARCEMGKDGKLYMSFAADGGNHIFRHDPFDINKTVNIVGGDRYHVFSNTGTEKKTFFGRYEASTGKYLKGQQFCARSSSGRGNTAHPEFGDIAADSEGRVFLTGTSASGLPLTLDPLPGGYSGGPFVLVMSPDFKTRELVTRSAEHFSSRGHSIDFLGNKILMGGYINSKKGRKLATVSAIDNSANGNDGFFTLFSTSSDIDPNISPSASITSPTSGSTFNLSEDIIIRCNASDSDGTIDKVVFYVNGNKIGEDTTFPFNITWRSNTSGQYVLSAKAIDNDGAFTTSAEVVISVTNDTAVQSPYLGTPISVPGVVEMENYDLGGKGVSYNDTDAANLGGNYRNDGVDIDVAENGGYGIGWIRKGEWLEYTVNVKRSGLYKIEARVASATNSGSFYLDFGGSRTSTISVPNTGGWSSWRTISLNNITLSPGEKVLRFYAVGRSFNIDKIRISIDSASDQQPFKEIIAIPGVVEMENYDLGGQNISYYDKDQLNQGGSYRNDRVDISVSGAGHNIGWIEAGEWLEYSVNITQRSLYDVRARVASGRDSGSFQLEIDGNPVVVFNDVPNTGGWNKYTNLTRRTIMLDRGIHIIRFYAKGSAFNVDKLVFSTASRYAEQDNPEPAFRDIFKDSNIQVYPNPFKTYLHIESGSEKVGSVNIFDFLGKKVYTIDNEVDQIDLGNLKSGLYMAHIILKSGKRKIIRIAKK</sequence>
<keyword evidence="5" id="KW-1185">Reference proteome</keyword>
<dbReference type="Pfam" id="PF17957">
    <property type="entry name" value="Big_7"/>
    <property type="match status" value="1"/>
</dbReference>
<dbReference type="SUPFAM" id="SSF49785">
    <property type="entry name" value="Galactose-binding domain-like"/>
    <property type="match status" value="2"/>
</dbReference>
<feature type="domain" description="CBM6" evidence="3">
    <location>
        <begin position="580"/>
        <end position="718"/>
    </location>
</feature>
<dbReference type="SUPFAM" id="SSF75011">
    <property type="entry name" value="3-carboxy-cis,cis-mucoante lactonizing enzyme"/>
    <property type="match status" value="1"/>
</dbReference>
<dbReference type="Pfam" id="PF03422">
    <property type="entry name" value="CBM_6"/>
    <property type="match status" value="2"/>
</dbReference>
<dbReference type="InterPro" id="IPR005084">
    <property type="entry name" value="CBM6"/>
</dbReference>
<dbReference type="InterPro" id="IPR008979">
    <property type="entry name" value="Galactose-bd-like_sf"/>
</dbReference>
<accession>A0ABP3U797</accession>
<evidence type="ECO:0000313" key="5">
    <source>
        <dbReference type="Proteomes" id="UP001501758"/>
    </source>
</evidence>
<dbReference type="Gene3D" id="2.60.40.10">
    <property type="entry name" value="Immunoglobulins"/>
    <property type="match status" value="1"/>
</dbReference>
<evidence type="ECO:0000256" key="1">
    <source>
        <dbReference type="ARBA" id="ARBA00022729"/>
    </source>
</evidence>
<name>A0ABP3U797_9FLAO</name>
<keyword evidence="1 2" id="KW-0732">Signal</keyword>
<reference evidence="5" key="1">
    <citation type="journal article" date="2019" name="Int. J. Syst. Evol. Microbiol.">
        <title>The Global Catalogue of Microorganisms (GCM) 10K type strain sequencing project: providing services to taxonomists for standard genome sequencing and annotation.</title>
        <authorList>
            <consortium name="The Broad Institute Genomics Platform"/>
            <consortium name="The Broad Institute Genome Sequencing Center for Infectious Disease"/>
            <person name="Wu L."/>
            <person name="Ma J."/>
        </authorList>
    </citation>
    <scope>NUCLEOTIDE SEQUENCE [LARGE SCALE GENOMIC DNA]</scope>
    <source>
        <strain evidence="5">JCM 15974</strain>
    </source>
</reference>
<dbReference type="Proteomes" id="UP001501758">
    <property type="component" value="Unassembled WGS sequence"/>
</dbReference>
<comment type="caution">
    <text evidence="4">The sequence shown here is derived from an EMBL/GenBank/DDBJ whole genome shotgun (WGS) entry which is preliminary data.</text>
</comment>
<dbReference type="RefSeq" id="WP_343913282.1">
    <property type="nucleotide sequence ID" value="NZ_BAAAGE010000003.1"/>
</dbReference>
<gene>
    <name evidence="4" type="ORF">GCM10009430_32100</name>
</gene>
<dbReference type="InterPro" id="IPR013783">
    <property type="entry name" value="Ig-like_fold"/>
</dbReference>
<evidence type="ECO:0000313" key="4">
    <source>
        <dbReference type="EMBL" id="GAA0725839.1"/>
    </source>
</evidence>
<dbReference type="NCBIfam" id="TIGR04183">
    <property type="entry name" value="Por_Secre_tail"/>
    <property type="match status" value="1"/>
</dbReference>
<proteinExistence type="predicted"/>
<dbReference type="CDD" id="cd04080">
    <property type="entry name" value="CBM6_cellulase-like"/>
    <property type="match status" value="2"/>
</dbReference>
<protein>
    <recommendedName>
        <fullName evidence="3">CBM6 domain-containing protein</fullName>
    </recommendedName>
</protein>
<dbReference type="PROSITE" id="PS51175">
    <property type="entry name" value="CBM6"/>
    <property type="match status" value="2"/>
</dbReference>
<feature type="chain" id="PRO_5045784659" description="CBM6 domain-containing protein" evidence="2">
    <location>
        <begin position="23"/>
        <end position="970"/>
    </location>
</feature>
<feature type="domain" description="CBM6" evidence="3">
    <location>
        <begin position="736"/>
        <end position="874"/>
    </location>
</feature>
<dbReference type="Gene3D" id="2.60.120.260">
    <property type="entry name" value="Galactose-binding domain-like"/>
    <property type="match status" value="2"/>
</dbReference>
<dbReference type="SMART" id="SM00606">
    <property type="entry name" value="CBD_IV"/>
    <property type="match status" value="2"/>
</dbReference>
<dbReference type="InterPro" id="IPR006584">
    <property type="entry name" value="Cellulose-bd_IV"/>
</dbReference>
<dbReference type="Pfam" id="PF18962">
    <property type="entry name" value="Por_Secre_tail"/>
    <property type="match status" value="1"/>
</dbReference>
<organism evidence="4 5">
    <name type="scientific">Aquimarina litoralis</name>
    <dbReference type="NCBI Taxonomy" id="584605"/>
    <lineage>
        <taxon>Bacteria</taxon>
        <taxon>Pseudomonadati</taxon>
        <taxon>Bacteroidota</taxon>
        <taxon>Flavobacteriia</taxon>
        <taxon>Flavobacteriales</taxon>
        <taxon>Flavobacteriaceae</taxon>
        <taxon>Aquimarina</taxon>
    </lineage>
</organism>
<evidence type="ECO:0000256" key="2">
    <source>
        <dbReference type="SAM" id="SignalP"/>
    </source>
</evidence>
<feature type="signal peptide" evidence="2">
    <location>
        <begin position="1"/>
        <end position="22"/>
    </location>
</feature>
<evidence type="ECO:0000259" key="3">
    <source>
        <dbReference type="PROSITE" id="PS51175"/>
    </source>
</evidence>